<evidence type="ECO:0000256" key="1">
    <source>
        <dbReference type="ARBA" id="ARBA00004725"/>
    </source>
</evidence>
<evidence type="ECO:0000313" key="3">
    <source>
        <dbReference type="EMBL" id="PIR84258.1"/>
    </source>
</evidence>
<dbReference type="SUPFAM" id="SSF53271">
    <property type="entry name" value="PRTase-like"/>
    <property type="match status" value="1"/>
</dbReference>
<comment type="caution">
    <text evidence="3">The sequence shown here is derived from an EMBL/GenBank/DDBJ whole genome shotgun (WGS) entry which is preliminary data.</text>
</comment>
<protein>
    <submittedName>
        <fullName evidence="3">Uncharacterized protein</fullName>
    </submittedName>
</protein>
<proteinExistence type="predicted"/>
<dbReference type="InterPro" id="IPR000836">
    <property type="entry name" value="PRTase_dom"/>
</dbReference>
<organism evidence="3 4">
    <name type="scientific">Candidatus Kaiserbacteria bacterium CG10_big_fil_rev_8_21_14_0_10_47_16</name>
    <dbReference type="NCBI Taxonomy" id="1974608"/>
    <lineage>
        <taxon>Bacteria</taxon>
        <taxon>Candidatus Kaiseribacteriota</taxon>
    </lineage>
</organism>
<dbReference type="PANTHER" id="PTHR19278">
    <property type="entry name" value="OROTATE PHOSPHORIBOSYLTRANSFERASE"/>
    <property type="match status" value="1"/>
</dbReference>
<name>A0A2H0UCW3_9BACT</name>
<evidence type="ECO:0000313" key="4">
    <source>
        <dbReference type="Proteomes" id="UP000229344"/>
    </source>
</evidence>
<dbReference type="CDD" id="cd06223">
    <property type="entry name" value="PRTases_typeI"/>
    <property type="match status" value="1"/>
</dbReference>
<reference evidence="4" key="1">
    <citation type="submission" date="2017-09" db="EMBL/GenBank/DDBJ databases">
        <title>Depth-based differentiation of microbial function through sediment-hosted aquifers and enrichment of novel symbionts in the deep terrestrial subsurface.</title>
        <authorList>
            <person name="Probst A.J."/>
            <person name="Ladd B."/>
            <person name="Jarett J.K."/>
            <person name="Geller-Mcgrath D.E."/>
            <person name="Sieber C.M.K."/>
            <person name="Emerson J.B."/>
            <person name="Anantharaman K."/>
            <person name="Thomas B.C."/>
            <person name="Malmstrom R."/>
            <person name="Stieglmeier M."/>
            <person name="Klingl A."/>
            <person name="Woyke T."/>
            <person name="Ryan C.M."/>
            <person name="Banfield J.F."/>
        </authorList>
    </citation>
    <scope>NUCLEOTIDE SEQUENCE [LARGE SCALE GENOMIC DNA]</scope>
</reference>
<dbReference type="InterPro" id="IPR029057">
    <property type="entry name" value="PRTase-like"/>
</dbReference>
<evidence type="ECO:0000256" key="2">
    <source>
        <dbReference type="ARBA" id="ARBA00022975"/>
    </source>
</evidence>
<sequence>MGFRVVTPSPEAVLAALFEARAVGFKRGKAIRFKQKILSPGAYINNRALPSHRKEWAVVIRELQRVADILHTKHEYSVIASIATGAIVHGGVLAWETGFPHVIVKAEEKTHGLSGLIDGDTRVLEGARVLLIEDMSSTFKSSLAAMRAFAEKGVGVSCSLLINTWGFPEFHENVGDHDVVALCSGSMIVDFAESNHIIDAEYATLLRKWIADPYDESWVSDEWIIPPRK</sequence>
<keyword evidence="2" id="KW-0665">Pyrimidine biosynthesis</keyword>
<dbReference type="Proteomes" id="UP000229344">
    <property type="component" value="Unassembled WGS sequence"/>
</dbReference>
<dbReference type="PANTHER" id="PTHR19278:SF9">
    <property type="entry name" value="URIDINE 5'-MONOPHOSPHATE SYNTHASE"/>
    <property type="match status" value="1"/>
</dbReference>
<comment type="pathway">
    <text evidence="1">Pyrimidine metabolism; UMP biosynthesis via de novo pathway.</text>
</comment>
<gene>
    <name evidence="3" type="ORF">COU16_01510</name>
</gene>
<dbReference type="EMBL" id="PFBI01000006">
    <property type="protein sequence ID" value="PIR84258.1"/>
    <property type="molecule type" value="Genomic_DNA"/>
</dbReference>
<dbReference type="GO" id="GO:0019856">
    <property type="term" value="P:pyrimidine nucleobase biosynthetic process"/>
    <property type="evidence" value="ECO:0007669"/>
    <property type="project" value="TreeGrafter"/>
</dbReference>
<dbReference type="AlphaFoldDB" id="A0A2H0UCW3"/>
<dbReference type="Gene3D" id="3.40.50.2020">
    <property type="match status" value="1"/>
</dbReference>
<accession>A0A2H0UCW3</accession>
<dbReference type="GO" id="GO:0006222">
    <property type="term" value="P:UMP biosynthetic process"/>
    <property type="evidence" value="ECO:0007669"/>
    <property type="project" value="TreeGrafter"/>
</dbReference>
<dbReference type="GO" id="GO:0004588">
    <property type="term" value="F:orotate phosphoribosyltransferase activity"/>
    <property type="evidence" value="ECO:0007669"/>
    <property type="project" value="TreeGrafter"/>
</dbReference>